<evidence type="ECO:0000313" key="1">
    <source>
        <dbReference type="EMBL" id="KAB1203445.1"/>
    </source>
</evidence>
<organism evidence="1 2">
    <name type="scientific">Morella rubra</name>
    <name type="common">Chinese bayberry</name>
    <dbReference type="NCBI Taxonomy" id="262757"/>
    <lineage>
        <taxon>Eukaryota</taxon>
        <taxon>Viridiplantae</taxon>
        <taxon>Streptophyta</taxon>
        <taxon>Embryophyta</taxon>
        <taxon>Tracheophyta</taxon>
        <taxon>Spermatophyta</taxon>
        <taxon>Magnoliopsida</taxon>
        <taxon>eudicotyledons</taxon>
        <taxon>Gunneridae</taxon>
        <taxon>Pentapetalae</taxon>
        <taxon>rosids</taxon>
        <taxon>fabids</taxon>
        <taxon>Fagales</taxon>
        <taxon>Myricaceae</taxon>
        <taxon>Morella</taxon>
    </lineage>
</organism>
<proteinExistence type="predicted"/>
<gene>
    <name evidence="1" type="ORF">CJ030_MR8G026775</name>
</gene>
<dbReference type="Proteomes" id="UP000516437">
    <property type="component" value="Chromosome 8"/>
</dbReference>
<accession>A0A6A1USR1</accession>
<evidence type="ECO:0000313" key="2">
    <source>
        <dbReference type="Proteomes" id="UP000516437"/>
    </source>
</evidence>
<protein>
    <submittedName>
        <fullName evidence="1">Uncharacterized protein</fullName>
    </submittedName>
</protein>
<name>A0A6A1USR1_9ROSI</name>
<dbReference type="EMBL" id="RXIC02000026">
    <property type="protein sequence ID" value="KAB1203445.1"/>
    <property type="molecule type" value="Genomic_DNA"/>
</dbReference>
<dbReference type="AlphaFoldDB" id="A0A6A1USR1"/>
<sequence>MALTNSPTIRQNLFAKNQRVAFEVHNMPLVPLRQSHSLHNRQSFTNNQVHSNKTFRVYHTEGNVRISNQDSYVRPIRMDGYIRVNFQPTKTRGKPPQPSA</sequence>
<comment type="caution">
    <text evidence="1">The sequence shown here is derived from an EMBL/GenBank/DDBJ whole genome shotgun (WGS) entry which is preliminary data.</text>
</comment>
<keyword evidence="2" id="KW-1185">Reference proteome</keyword>
<reference evidence="1 2" key="1">
    <citation type="journal article" date="2019" name="Plant Biotechnol. J.">
        <title>The red bayberry genome and genetic basis of sex determination.</title>
        <authorList>
            <person name="Jia H.M."/>
            <person name="Jia H.J."/>
            <person name="Cai Q.L."/>
            <person name="Wang Y."/>
            <person name="Zhao H.B."/>
            <person name="Yang W.F."/>
            <person name="Wang G.Y."/>
            <person name="Li Y.H."/>
            <person name="Zhan D.L."/>
            <person name="Shen Y.T."/>
            <person name="Niu Q.F."/>
            <person name="Chang L."/>
            <person name="Qiu J."/>
            <person name="Zhao L."/>
            <person name="Xie H.B."/>
            <person name="Fu W.Y."/>
            <person name="Jin J."/>
            <person name="Li X.W."/>
            <person name="Jiao Y."/>
            <person name="Zhou C.C."/>
            <person name="Tu T."/>
            <person name="Chai C.Y."/>
            <person name="Gao J.L."/>
            <person name="Fan L.J."/>
            <person name="van de Weg E."/>
            <person name="Wang J.Y."/>
            <person name="Gao Z.S."/>
        </authorList>
    </citation>
    <scope>NUCLEOTIDE SEQUENCE [LARGE SCALE GENOMIC DNA]</scope>
    <source>
        <tissue evidence="1">Leaves</tissue>
    </source>
</reference>